<comment type="caution">
    <text evidence="9">The sequence shown here is derived from an EMBL/GenBank/DDBJ whole genome shotgun (WGS) entry which is preliminary data.</text>
</comment>
<evidence type="ECO:0000313" key="9">
    <source>
        <dbReference type="EMBL" id="HFK97024.1"/>
    </source>
</evidence>
<dbReference type="AlphaFoldDB" id="A0A832A596"/>
<organism evidence="9">
    <name type="scientific">Desulfacinum infernum</name>
    <dbReference type="NCBI Taxonomy" id="35837"/>
    <lineage>
        <taxon>Bacteria</taxon>
        <taxon>Pseudomonadati</taxon>
        <taxon>Thermodesulfobacteriota</taxon>
        <taxon>Syntrophobacteria</taxon>
        <taxon>Syntrophobacterales</taxon>
        <taxon>Syntrophobacteraceae</taxon>
        <taxon>Desulfacinum</taxon>
    </lineage>
</organism>
<dbReference type="GO" id="GO:0016787">
    <property type="term" value="F:hydrolase activity"/>
    <property type="evidence" value="ECO:0007669"/>
    <property type="project" value="UniProtKB-KW"/>
</dbReference>
<evidence type="ECO:0000256" key="1">
    <source>
        <dbReference type="ARBA" id="ARBA00000847"/>
    </source>
</evidence>
<dbReference type="GO" id="GO:0006753">
    <property type="term" value="P:nucleoside phosphate metabolic process"/>
    <property type="evidence" value="ECO:0007669"/>
    <property type="project" value="TreeGrafter"/>
</dbReference>
<gene>
    <name evidence="9" type="ORF">ENS06_06820</name>
</gene>
<dbReference type="PANTHER" id="PTHR11839">
    <property type="entry name" value="UDP/ADP-SUGAR PYROPHOSPHATASE"/>
    <property type="match status" value="1"/>
</dbReference>
<evidence type="ECO:0000256" key="6">
    <source>
        <dbReference type="ARBA" id="ARBA00032162"/>
    </source>
</evidence>
<sequence length="190" mass="20979">MGVRPWTVLGSERLNGTPLFGFRRDRVVSPRTGKPHDVYVLEAPNWVNVIPVTAGREVVLVRQWRHGIRGVTLEIPGGVIEAGDDPEKAARRELLEETGYGADCWISLGYTFPNPAIQDNRCYTFVAVNAVRRADPSPDAMEDIEVVLHPVERVPALLERGEIAHALIVAAFGKFFRWFQGADPVGGVPS</sequence>
<accession>A0A832A596</accession>
<dbReference type="CDD" id="cd03424">
    <property type="entry name" value="NUDIX_ADPRase_Nudt5_UGPPase_Nudt14"/>
    <property type="match status" value="1"/>
</dbReference>
<dbReference type="PROSITE" id="PS51462">
    <property type="entry name" value="NUDIX"/>
    <property type="match status" value="1"/>
</dbReference>
<evidence type="ECO:0000256" key="3">
    <source>
        <dbReference type="ARBA" id="ARBA00007275"/>
    </source>
</evidence>
<comment type="cofactor">
    <cofactor evidence="2">
        <name>Mg(2+)</name>
        <dbReference type="ChEBI" id="CHEBI:18420"/>
    </cofactor>
</comment>
<dbReference type="PANTHER" id="PTHR11839:SF18">
    <property type="entry name" value="NUDIX HYDROLASE DOMAIN-CONTAINING PROTEIN"/>
    <property type="match status" value="1"/>
</dbReference>
<dbReference type="GO" id="GO:0019693">
    <property type="term" value="P:ribose phosphate metabolic process"/>
    <property type="evidence" value="ECO:0007669"/>
    <property type="project" value="TreeGrafter"/>
</dbReference>
<dbReference type="GO" id="GO:0005829">
    <property type="term" value="C:cytosol"/>
    <property type="evidence" value="ECO:0007669"/>
    <property type="project" value="TreeGrafter"/>
</dbReference>
<evidence type="ECO:0000256" key="7">
    <source>
        <dbReference type="ARBA" id="ARBA00032272"/>
    </source>
</evidence>
<dbReference type="PRINTS" id="PR00502">
    <property type="entry name" value="NUDIXFAMILY"/>
</dbReference>
<dbReference type="Gene3D" id="3.90.79.10">
    <property type="entry name" value="Nucleoside Triphosphate Pyrophosphohydrolase"/>
    <property type="match status" value="1"/>
</dbReference>
<evidence type="ECO:0000256" key="4">
    <source>
        <dbReference type="ARBA" id="ARBA00016377"/>
    </source>
</evidence>
<name>A0A832A596_9BACT</name>
<evidence type="ECO:0000256" key="2">
    <source>
        <dbReference type="ARBA" id="ARBA00001946"/>
    </source>
</evidence>
<feature type="domain" description="Nudix hydrolase" evidence="8">
    <location>
        <begin position="42"/>
        <end position="171"/>
    </location>
</feature>
<keyword evidence="5 9" id="KW-0378">Hydrolase</keyword>
<protein>
    <recommendedName>
        <fullName evidence="4">GDP-mannose pyrophosphatase</fullName>
    </recommendedName>
    <alternativeName>
        <fullName evidence="6">GDP-mannose hydrolase</fullName>
    </alternativeName>
    <alternativeName>
        <fullName evidence="7">GDPMK</fullName>
    </alternativeName>
</protein>
<dbReference type="InterPro" id="IPR020476">
    <property type="entry name" value="Nudix_hydrolase"/>
</dbReference>
<dbReference type="InterPro" id="IPR015797">
    <property type="entry name" value="NUDIX_hydrolase-like_dom_sf"/>
</dbReference>
<dbReference type="SUPFAM" id="SSF55811">
    <property type="entry name" value="Nudix"/>
    <property type="match status" value="1"/>
</dbReference>
<proteinExistence type="inferred from homology"/>
<evidence type="ECO:0000259" key="8">
    <source>
        <dbReference type="PROSITE" id="PS51462"/>
    </source>
</evidence>
<comment type="catalytic activity">
    <reaction evidence="1">
        <text>GDP-alpha-D-mannose + H2O = alpha-D-mannose 1-phosphate + GMP + 2 H(+)</text>
        <dbReference type="Rhea" id="RHEA:27978"/>
        <dbReference type="ChEBI" id="CHEBI:15377"/>
        <dbReference type="ChEBI" id="CHEBI:15378"/>
        <dbReference type="ChEBI" id="CHEBI:57527"/>
        <dbReference type="ChEBI" id="CHEBI:58115"/>
        <dbReference type="ChEBI" id="CHEBI:58409"/>
    </reaction>
</comment>
<evidence type="ECO:0000256" key="5">
    <source>
        <dbReference type="ARBA" id="ARBA00022801"/>
    </source>
</evidence>
<dbReference type="EMBL" id="DSTK01000020">
    <property type="protein sequence ID" value="HFK97024.1"/>
    <property type="molecule type" value="Genomic_DNA"/>
</dbReference>
<reference evidence="9" key="1">
    <citation type="journal article" date="2020" name="mSystems">
        <title>Genome- and Community-Level Interaction Insights into Carbon Utilization and Element Cycling Functions of Hydrothermarchaeota in Hydrothermal Sediment.</title>
        <authorList>
            <person name="Zhou Z."/>
            <person name="Liu Y."/>
            <person name="Xu W."/>
            <person name="Pan J."/>
            <person name="Luo Z.H."/>
            <person name="Li M."/>
        </authorList>
    </citation>
    <scope>NUCLEOTIDE SEQUENCE [LARGE SCALE GENOMIC DNA]</scope>
    <source>
        <strain evidence="9">SpSt-456</strain>
    </source>
</reference>
<dbReference type="Pfam" id="PF00293">
    <property type="entry name" value="NUDIX"/>
    <property type="match status" value="1"/>
</dbReference>
<comment type="similarity">
    <text evidence="3">Belongs to the Nudix hydrolase family. NudK subfamily.</text>
</comment>
<dbReference type="InterPro" id="IPR000086">
    <property type="entry name" value="NUDIX_hydrolase_dom"/>
</dbReference>